<dbReference type="EMBL" id="JAGSXJ010000011">
    <property type="protein sequence ID" value="KAH6687223.1"/>
    <property type="molecule type" value="Genomic_DNA"/>
</dbReference>
<accession>A0A9P8VCR3</accession>
<keyword evidence="2" id="KW-0812">Transmembrane</keyword>
<feature type="transmembrane region" description="Helical" evidence="2">
    <location>
        <begin position="379"/>
        <end position="403"/>
    </location>
</feature>
<dbReference type="InterPro" id="IPR053018">
    <property type="entry name" value="Elsinochrome_Biosynth-Asso"/>
</dbReference>
<dbReference type="AlphaFoldDB" id="A0A9P8VCR3"/>
<reference evidence="3" key="1">
    <citation type="journal article" date="2021" name="Nat. Commun.">
        <title>Genetic determinants of endophytism in the Arabidopsis root mycobiome.</title>
        <authorList>
            <person name="Mesny F."/>
            <person name="Miyauchi S."/>
            <person name="Thiergart T."/>
            <person name="Pickel B."/>
            <person name="Atanasova L."/>
            <person name="Karlsson M."/>
            <person name="Huettel B."/>
            <person name="Barry K.W."/>
            <person name="Haridas S."/>
            <person name="Chen C."/>
            <person name="Bauer D."/>
            <person name="Andreopoulos W."/>
            <person name="Pangilinan J."/>
            <person name="LaButti K."/>
            <person name="Riley R."/>
            <person name="Lipzen A."/>
            <person name="Clum A."/>
            <person name="Drula E."/>
            <person name="Henrissat B."/>
            <person name="Kohler A."/>
            <person name="Grigoriev I.V."/>
            <person name="Martin F.M."/>
            <person name="Hacquard S."/>
        </authorList>
    </citation>
    <scope>NUCLEOTIDE SEQUENCE</scope>
    <source>
        <strain evidence="3">MPI-SDFR-AT-0117</strain>
    </source>
</reference>
<comment type="caution">
    <text evidence="3">The sequence shown here is derived from an EMBL/GenBank/DDBJ whole genome shotgun (WGS) entry which is preliminary data.</text>
</comment>
<feature type="transmembrane region" description="Helical" evidence="2">
    <location>
        <begin position="301"/>
        <end position="324"/>
    </location>
</feature>
<dbReference type="Proteomes" id="UP000770015">
    <property type="component" value="Unassembled WGS sequence"/>
</dbReference>
<dbReference type="PANTHER" id="PTHR37577:SF1">
    <property type="entry name" value="INTEGRAL MEMBRANE PROTEIN"/>
    <property type="match status" value="1"/>
</dbReference>
<keyword evidence="4" id="KW-1185">Reference proteome</keyword>
<evidence type="ECO:0000313" key="4">
    <source>
        <dbReference type="Proteomes" id="UP000770015"/>
    </source>
</evidence>
<evidence type="ECO:0000256" key="1">
    <source>
        <dbReference type="SAM" id="MobiDB-lite"/>
    </source>
</evidence>
<evidence type="ECO:0000313" key="3">
    <source>
        <dbReference type="EMBL" id="KAH6687223.1"/>
    </source>
</evidence>
<sequence length="432" mass="49055">MATSKPTYDCFNDMPEVEPNGDISGPGVLAGFLGTAYLSILVLAVYYFRVFEPTKNPYQEQPQPSSSSISIQSTNTNEASQQHESQTLPSNRDDLSQQQEGSPSEDQLDPSAQTEADWAPNPIDIWFLENVPKIFELLHKLGQRLAAYLFPDILGRGFRNMQLICKLVYELVSMLVSRMISMLVSMSIYKLAQKWFPMALLRALKKALDTQLDPQQDTKEEIERAFNECMRSICDTQLVTGVGILFSAYYILNKTDSDGKGLITAYHWQIAVYLAWLSNLTHMTGLTFLRKYLAHHKTERLWRTVSMICLFLLVFIAFPPLLYFNWDADDIESEAQPSTASSNAFCYYQYHVYWALVAGIWVSVRILKARSSAQVDEGMASFGQVLAVFLLISPLVTTLVALWPLRFALWELRQPRDPPGCDTSTHFRYLDG</sequence>
<feature type="region of interest" description="Disordered" evidence="1">
    <location>
        <begin position="56"/>
        <end position="114"/>
    </location>
</feature>
<proteinExistence type="predicted"/>
<dbReference type="PANTHER" id="PTHR37577">
    <property type="entry name" value="INTEGRAL MEMBRANE PROTEIN"/>
    <property type="match status" value="1"/>
</dbReference>
<evidence type="ECO:0000256" key="2">
    <source>
        <dbReference type="SAM" id="Phobius"/>
    </source>
</evidence>
<feature type="transmembrane region" description="Helical" evidence="2">
    <location>
        <begin position="270"/>
        <end position="289"/>
    </location>
</feature>
<feature type="transmembrane region" description="Helical" evidence="2">
    <location>
        <begin position="347"/>
        <end position="367"/>
    </location>
</feature>
<name>A0A9P8VCR3_9PEZI</name>
<feature type="compositionally biased region" description="Low complexity" evidence="1">
    <location>
        <begin position="59"/>
        <end position="78"/>
    </location>
</feature>
<feature type="transmembrane region" description="Helical" evidence="2">
    <location>
        <begin position="28"/>
        <end position="48"/>
    </location>
</feature>
<feature type="transmembrane region" description="Helical" evidence="2">
    <location>
        <begin position="167"/>
        <end position="189"/>
    </location>
</feature>
<organism evidence="3 4">
    <name type="scientific">Plectosphaerella plurivora</name>
    <dbReference type="NCBI Taxonomy" id="936078"/>
    <lineage>
        <taxon>Eukaryota</taxon>
        <taxon>Fungi</taxon>
        <taxon>Dikarya</taxon>
        <taxon>Ascomycota</taxon>
        <taxon>Pezizomycotina</taxon>
        <taxon>Sordariomycetes</taxon>
        <taxon>Hypocreomycetidae</taxon>
        <taxon>Glomerellales</taxon>
        <taxon>Plectosphaerellaceae</taxon>
        <taxon>Plectosphaerella</taxon>
    </lineage>
</organism>
<keyword evidence="2" id="KW-1133">Transmembrane helix</keyword>
<feature type="compositionally biased region" description="Polar residues" evidence="1">
    <location>
        <begin position="79"/>
        <end position="114"/>
    </location>
</feature>
<protein>
    <submittedName>
        <fullName evidence="3">Uncharacterized protein</fullName>
    </submittedName>
</protein>
<keyword evidence="2" id="KW-0472">Membrane</keyword>
<dbReference type="OrthoDB" id="4851582at2759"/>
<gene>
    <name evidence="3" type="ORF">F5X68DRAFT_239739</name>
</gene>